<gene>
    <name evidence="11" type="primary">pomA</name>
    <name evidence="11" type="ORF">MACH26_25630</name>
</gene>
<evidence type="ECO:0000256" key="2">
    <source>
        <dbReference type="ARBA" id="ARBA00008038"/>
    </source>
</evidence>
<keyword evidence="3" id="KW-0813">Transport</keyword>
<proteinExistence type="inferred from homology"/>
<dbReference type="GO" id="GO:0006935">
    <property type="term" value="P:chemotaxis"/>
    <property type="evidence" value="ECO:0007669"/>
    <property type="project" value="InterPro"/>
</dbReference>
<dbReference type="RefSeq" id="WP_338293032.1">
    <property type="nucleotide sequence ID" value="NZ_AP027272.1"/>
</dbReference>
<evidence type="ECO:0000256" key="6">
    <source>
        <dbReference type="ARBA" id="ARBA00022779"/>
    </source>
</evidence>
<dbReference type="PROSITE" id="PS01307">
    <property type="entry name" value="MOTA"/>
    <property type="match status" value="1"/>
</dbReference>
<keyword evidence="4" id="KW-1003">Cell membrane</keyword>
<comment type="similarity">
    <text evidence="2">Belongs to the MotA family.</text>
</comment>
<keyword evidence="11" id="KW-0969">Cilium</keyword>
<keyword evidence="8 9" id="KW-0472">Membrane</keyword>
<dbReference type="Pfam" id="PF01618">
    <property type="entry name" value="MotA_ExbB"/>
    <property type="match status" value="1"/>
</dbReference>
<keyword evidence="5 9" id="KW-0812">Transmembrane</keyword>
<accession>A0AA48HP29</accession>
<dbReference type="InterPro" id="IPR002898">
    <property type="entry name" value="MotA_ExbB_proton_chnl"/>
</dbReference>
<dbReference type="PANTHER" id="PTHR30433">
    <property type="entry name" value="CHEMOTAXIS PROTEIN MOTA"/>
    <property type="match status" value="1"/>
</dbReference>
<evidence type="ECO:0000256" key="1">
    <source>
        <dbReference type="ARBA" id="ARBA00004651"/>
    </source>
</evidence>
<evidence type="ECO:0000256" key="9">
    <source>
        <dbReference type="SAM" id="Phobius"/>
    </source>
</evidence>
<comment type="subcellular location">
    <subcellularLocation>
        <location evidence="1">Cell membrane</location>
        <topology evidence="1">Multi-pass membrane protein</topology>
    </subcellularLocation>
</comment>
<dbReference type="EMBL" id="AP027272">
    <property type="protein sequence ID" value="BDX07042.1"/>
    <property type="molecule type" value="Genomic_DNA"/>
</dbReference>
<evidence type="ECO:0000256" key="5">
    <source>
        <dbReference type="ARBA" id="ARBA00022692"/>
    </source>
</evidence>
<dbReference type="AlphaFoldDB" id="A0AA48HP29"/>
<feature type="transmembrane region" description="Helical" evidence="9">
    <location>
        <begin position="37"/>
        <end position="57"/>
    </location>
</feature>
<dbReference type="KEGG" id="pmaw:MACH26_25630"/>
<evidence type="ECO:0000313" key="12">
    <source>
        <dbReference type="Proteomes" id="UP001333710"/>
    </source>
</evidence>
<evidence type="ECO:0000256" key="4">
    <source>
        <dbReference type="ARBA" id="ARBA00022475"/>
    </source>
</evidence>
<keyword evidence="11" id="KW-0966">Cell projection</keyword>
<keyword evidence="12" id="KW-1185">Reference proteome</keyword>
<evidence type="ECO:0000259" key="10">
    <source>
        <dbReference type="Pfam" id="PF01618"/>
    </source>
</evidence>
<dbReference type="GO" id="GO:0071978">
    <property type="term" value="P:bacterial-type flagellum-dependent swarming motility"/>
    <property type="evidence" value="ECO:0007669"/>
    <property type="project" value="InterPro"/>
</dbReference>
<feature type="transmembrane region" description="Helical" evidence="9">
    <location>
        <begin position="12"/>
        <end position="31"/>
    </location>
</feature>
<feature type="domain" description="MotA/TolQ/ExbB proton channel" evidence="10">
    <location>
        <begin position="107"/>
        <end position="219"/>
    </location>
</feature>
<evidence type="ECO:0000313" key="11">
    <source>
        <dbReference type="EMBL" id="BDX07042.1"/>
    </source>
</evidence>
<dbReference type="InterPro" id="IPR000540">
    <property type="entry name" value="Flag_MotA_CS"/>
</dbReference>
<feature type="transmembrane region" description="Helical" evidence="9">
    <location>
        <begin position="154"/>
        <end position="178"/>
    </location>
</feature>
<dbReference type="PANTHER" id="PTHR30433:SF2">
    <property type="entry name" value="MOTILITY PROTEIN A"/>
    <property type="match status" value="1"/>
</dbReference>
<reference evidence="11" key="1">
    <citation type="submission" date="2023-01" db="EMBL/GenBank/DDBJ databases">
        <title>Complete genome sequence of Planctobacterium marinum strain Dej080120_11.</title>
        <authorList>
            <person name="Ueki S."/>
            <person name="Maruyama F."/>
        </authorList>
    </citation>
    <scope>NUCLEOTIDE SEQUENCE</scope>
    <source>
        <strain evidence="11">Dej080120_11</strain>
    </source>
</reference>
<keyword evidence="11" id="KW-0282">Flagellum</keyword>
<name>A0AA48HP29_9ALTE</name>
<evidence type="ECO:0000256" key="8">
    <source>
        <dbReference type="ARBA" id="ARBA00023136"/>
    </source>
</evidence>
<dbReference type="InterPro" id="IPR047055">
    <property type="entry name" value="MotA-like"/>
</dbReference>
<dbReference type="GO" id="GO:0005886">
    <property type="term" value="C:plasma membrane"/>
    <property type="evidence" value="ECO:0007669"/>
    <property type="project" value="UniProtKB-SubCell"/>
</dbReference>
<organism evidence="11 12">
    <name type="scientific">Planctobacterium marinum</name>
    <dbReference type="NCBI Taxonomy" id="1631968"/>
    <lineage>
        <taxon>Bacteria</taxon>
        <taxon>Pseudomonadati</taxon>
        <taxon>Pseudomonadota</taxon>
        <taxon>Gammaproteobacteria</taxon>
        <taxon>Alteromonadales</taxon>
        <taxon>Alteromonadaceae</taxon>
        <taxon>Planctobacterium</taxon>
    </lineage>
</organism>
<keyword evidence="6" id="KW-0283">Flagellar rotation</keyword>
<protein>
    <submittedName>
        <fullName evidence="11">Flagellar motor protein PomA</fullName>
    </submittedName>
</protein>
<feature type="transmembrane region" description="Helical" evidence="9">
    <location>
        <begin position="184"/>
        <end position="207"/>
    </location>
</feature>
<sequence length="264" mass="29440">MKLFRSFSLEKGVLVGGVLLLSGFSFALFMSQGALNVYFSAASFSIVVFGSLGAVSLSVRFENLKTSVAHSKHAFTKNTVHIEDSIETCIHLANLYRKKGILSLEDEKIEDDYIQHCVDLLLDGYDSETLENMLNKEIFYARQRHEKTIEVLEILAETTPAMGMIGTLIGLVAMLSGLTTPDTIGQGMAVALLTTLYGAVLANCLLLPMARRMNEYSSEVFIHQSLVRDAIIKIANKEPPRAIFEFLQTYIEKHKRRSIKELNI</sequence>
<evidence type="ECO:0000256" key="7">
    <source>
        <dbReference type="ARBA" id="ARBA00022989"/>
    </source>
</evidence>
<keyword evidence="7 9" id="KW-1133">Transmembrane helix</keyword>
<evidence type="ECO:0000256" key="3">
    <source>
        <dbReference type="ARBA" id="ARBA00022448"/>
    </source>
</evidence>
<dbReference type="Proteomes" id="UP001333710">
    <property type="component" value="Chromosome"/>
</dbReference>